<dbReference type="AlphaFoldDB" id="A0A0T6B990"/>
<feature type="binding site" evidence="5">
    <location>
        <position position="286"/>
    </location>
    <ligand>
        <name>S-adenosyl-L-methionine</name>
        <dbReference type="ChEBI" id="CHEBI:59789"/>
    </ligand>
</feature>
<comment type="caution">
    <text evidence="8">The sequence shown here is derived from an EMBL/GenBank/DDBJ whole genome shotgun (WGS) entry which is preliminary data.</text>
</comment>
<sequence length="907" mass="104829">MFEHSLPVPRLYKFAAKIIEAASKNEDSVKNLVYKTNHTNTKALYALVVETLKYSKQLDFLLKRSKLFEKEPRFNPWLAKVLITELLWGKKHLPGQSKPIKTILTYQQILSANACDVHENDSAVNKVNRPRFVRINTIRTTINDAIDAFRDEGWTLVRHMDTKDYNGFLDKIRNLTANQFMVDFHLPELLIFPPNTEFHAHDSYKSGRVILQDKASCLPAHLLSPEPGSIVLDMCAAPGMKTSHLAAKLNNIGKVYAVDVDTKRLKTLEELMHKTGVTCVQTINKDILKVTNDDCKDVEYILVDPSCSGSGIIDRLDLTEPTVKNDKRIQKLRGFQIMILKHALRRFPKAKMVIYSTCSLYPEENEEVIKEVVHQTTCYKLVNAADLLKRPWLNFGSEKYGDIGKFCLYCKPDKEMSNGFFVAVFQRLENGQENQFYVPNPKFQNTQDSKDITRNKKDNKRINSSSPEKICAKQNNQKKDKNETIICKAVLRKSKGRKKKCKRKGTDRSSDNVQSMDTLEVHLNEKKRKTTNEIQSNCEHNINEIKTSTDETKTKKTKKKEQNISECEKEYTSEEVLAQCKNHDVEENDIKTKKHKHNLEDNEGDDEVKNEVRNNEINEVLSKKKRRKSEKENLPNLEETQSVEENKAKRTKKHKRNCDSNETDENFISSSHIIETNNYDLESNNEDDKQEKTIAVTCNSEIDIEETPSKKKKRRKEKRDSNNLEGTESVGSNPELILKKKHKNERPDEACSERIDYNMDLIESQHMSVEDLLENYIKEKHGKSDTSYDSYKNVSNPGETQSQMEDETKKKRKHKRNCDSNFNSSNHTLETDNYDLVSNNKDDNEEKTNTEICNSEINIKEMSPKKKKKRKEKQDSNNIEETESVSNSELILKKKHKKEGPDEECSE</sequence>
<keyword evidence="9" id="KW-1185">Reference proteome</keyword>
<name>A0A0T6B990_9SCAR</name>
<dbReference type="Gene3D" id="3.30.70.1170">
    <property type="entry name" value="Sun protein, domain 3"/>
    <property type="match status" value="1"/>
</dbReference>
<dbReference type="PRINTS" id="PR02008">
    <property type="entry name" value="RCMTFAMILY"/>
</dbReference>
<reference evidence="8 9" key="1">
    <citation type="submission" date="2015-09" db="EMBL/GenBank/DDBJ databases">
        <title>Draft genome of the scarab beetle Oryctes borbonicus.</title>
        <authorList>
            <person name="Meyer J.M."/>
            <person name="Markov G.V."/>
            <person name="Baskaran P."/>
            <person name="Herrmann M."/>
            <person name="Sommer R.J."/>
            <person name="Roedelsperger C."/>
        </authorList>
    </citation>
    <scope>NUCLEOTIDE SEQUENCE [LARGE SCALE GENOMIC DNA]</scope>
    <source>
        <strain evidence="8">OB123</strain>
        <tissue evidence="8">Whole animal</tissue>
    </source>
</reference>
<dbReference type="OrthoDB" id="435282at2759"/>
<feature type="region of interest" description="Disordered" evidence="6">
    <location>
        <begin position="705"/>
        <end position="751"/>
    </location>
</feature>
<gene>
    <name evidence="8" type="ORF">AMK59_4718</name>
</gene>
<keyword evidence="1 5" id="KW-0489">Methyltransferase</keyword>
<feature type="compositionally biased region" description="Polar residues" evidence="6">
    <location>
        <begin position="787"/>
        <end position="803"/>
    </location>
</feature>
<dbReference type="EMBL" id="LJIG01009084">
    <property type="protein sequence ID" value="KRT83787.1"/>
    <property type="molecule type" value="Genomic_DNA"/>
</dbReference>
<dbReference type="InterPro" id="IPR001678">
    <property type="entry name" value="MeTrfase_RsmB-F_NOP2_dom"/>
</dbReference>
<accession>A0A0T6B990</accession>
<dbReference type="Pfam" id="PF01189">
    <property type="entry name" value="Methyltr_RsmB-F"/>
    <property type="match status" value="1"/>
</dbReference>
<dbReference type="InterPro" id="IPR023267">
    <property type="entry name" value="RCMT"/>
</dbReference>
<evidence type="ECO:0000313" key="8">
    <source>
        <dbReference type="EMBL" id="KRT83787.1"/>
    </source>
</evidence>
<dbReference type="GO" id="GO:0005730">
    <property type="term" value="C:nucleolus"/>
    <property type="evidence" value="ECO:0007669"/>
    <property type="project" value="TreeGrafter"/>
</dbReference>
<dbReference type="InterPro" id="IPR049560">
    <property type="entry name" value="MeTrfase_RsmB-F_NOP2_cat"/>
</dbReference>
<evidence type="ECO:0000259" key="7">
    <source>
        <dbReference type="PROSITE" id="PS51686"/>
    </source>
</evidence>
<feature type="compositionally biased region" description="Basic and acidic residues" evidence="6">
    <location>
        <begin position="607"/>
        <end position="616"/>
    </location>
</feature>
<dbReference type="InterPro" id="IPR049561">
    <property type="entry name" value="NSUN5_7_fdxn-like"/>
</dbReference>
<dbReference type="PROSITE" id="PS51686">
    <property type="entry name" value="SAM_MT_RSMB_NOP"/>
    <property type="match status" value="1"/>
</dbReference>
<dbReference type="Pfam" id="PF21153">
    <property type="entry name" value="NSUN5_N"/>
    <property type="match status" value="1"/>
</dbReference>
<feature type="region of interest" description="Disordered" evidence="6">
    <location>
        <begin position="588"/>
        <end position="671"/>
    </location>
</feature>
<evidence type="ECO:0000256" key="1">
    <source>
        <dbReference type="ARBA" id="ARBA00022603"/>
    </source>
</evidence>
<dbReference type="PANTHER" id="PTHR22807">
    <property type="entry name" value="NOP2 YEAST -RELATED NOL1/NOP2/FMU SUN DOMAIN-CONTAINING"/>
    <property type="match status" value="1"/>
</dbReference>
<dbReference type="Gene3D" id="3.40.50.150">
    <property type="entry name" value="Vaccinia Virus protein VP39"/>
    <property type="match status" value="1"/>
</dbReference>
<feature type="compositionally biased region" description="Basic and acidic residues" evidence="6">
    <location>
        <begin position="840"/>
        <end position="849"/>
    </location>
</feature>
<proteinExistence type="inferred from homology"/>
<comment type="similarity">
    <text evidence="5">Belongs to the class I-like SAM-binding methyltransferase superfamily. RsmB/NOP family.</text>
</comment>
<evidence type="ECO:0000256" key="6">
    <source>
        <dbReference type="SAM" id="MobiDB-lite"/>
    </source>
</evidence>
<feature type="region of interest" description="Disordered" evidence="6">
    <location>
        <begin position="497"/>
        <end position="520"/>
    </location>
</feature>
<keyword evidence="3 5" id="KW-0949">S-adenosyl-L-methionine</keyword>
<evidence type="ECO:0000256" key="3">
    <source>
        <dbReference type="ARBA" id="ARBA00022691"/>
    </source>
</evidence>
<dbReference type="Proteomes" id="UP000051574">
    <property type="component" value="Unassembled WGS sequence"/>
</dbReference>
<evidence type="ECO:0000313" key="9">
    <source>
        <dbReference type="Proteomes" id="UP000051574"/>
    </source>
</evidence>
<dbReference type="SUPFAM" id="SSF53335">
    <property type="entry name" value="S-adenosyl-L-methionine-dependent methyltransferases"/>
    <property type="match status" value="1"/>
</dbReference>
<keyword evidence="4 5" id="KW-0694">RNA-binding</keyword>
<evidence type="ECO:0000256" key="2">
    <source>
        <dbReference type="ARBA" id="ARBA00022679"/>
    </source>
</evidence>
<dbReference type="GO" id="GO:0070475">
    <property type="term" value="P:rRNA base methylation"/>
    <property type="evidence" value="ECO:0007669"/>
    <property type="project" value="TreeGrafter"/>
</dbReference>
<feature type="compositionally biased region" description="Polar residues" evidence="6">
    <location>
        <begin position="819"/>
        <end position="828"/>
    </location>
</feature>
<feature type="binding site" evidence="5">
    <location>
        <position position="259"/>
    </location>
    <ligand>
        <name>S-adenosyl-L-methionine</name>
        <dbReference type="ChEBI" id="CHEBI:59789"/>
    </ligand>
</feature>
<feature type="active site" description="Nucleophile" evidence="5">
    <location>
        <position position="358"/>
    </location>
</feature>
<dbReference type="GO" id="GO:0008173">
    <property type="term" value="F:RNA methyltransferase activity"/>
    <property type="evidence" value="ECO:0007669"/>
    <property type="project" value="InterPro"/>
</dbReference>
<evidence type="ECO:0000256" key="4">
    <source>
        <dbReference type="ARBA" id="ARBA00022884"/>
    </source>
</evidence>
<dbReference type="PANTHER" id="PTHR22807:SF4">
    <property type="entry name" value="28S RRNA (CYTOSINE-C(5))-METHYLTRANSFERASE"/>
    <property type="match status" value="1"/>
</dbReference>
<feature type="domain" description="SAM-dependent MTase RsmB/NOP-type" evidence="7">
    <location>
        <begin position="121"/>
        <end position="428"/>
    </location>
</feature>
<feature type="binding site" evidence="5">
    <location>
        <position position="304"/>
    </location>
    <ligand>
        <name>S-adenosyl-L-methionine</name>
        <dbReference type="ChEBI" id="CHEBI:59789"/>
    </ligand>
</feature>
<evidence type="ECO:0000256" key="5">
    <source>
        <dbReference type="PROSITE-ProRule" id="PRU01023"/>
    </source>
</evidence>
<organism evidence="8 9">
    <name type="scientific">Oryctes borbonicus</name>
    <dbReference type="NCBI Taxonomy" id="1629725"/>
    <lineage>
        <taxon>Eukaryota</taxon>
        <taxon>Metazoa</taxon>
        <taxon>Ecdysozoa</taxon>
        <taxon>Arthropoda</taxon>
        <taxon>Hexapoda</taxon>
        <taxon>Insecta</taxon>
        <taxon>Pterygota</taxon>
        <taxon>Neoptera</taxon>
        <taxon>Endopterygota</taxon>
        <taxon>Coleoptera</taxon>
        <taxon>Polyphaga</taxon>
        <taxon>Scarabaeiformia</taxon>
        <taxon>Scarabaeidae</taxon>
        <taxon>Dynastinae</taxon>
        <taxon>Oryctes</taxon>
    </lineage>
</organism>
<comment type="caution">
    <text evidence="5">Lacks conserved residue(s) required for the propagation of feature annotation.</text>
</comment>
<dbReference type="GO" id="GO:0003723">
    <property type="term" value="F:RNA binding"/>
    <property type="evidence" value="ECO:0007669"/>
    <property type="project" value="UniProtKB-UniRule"/>
</dbReference>
<feature type="region of interest" description="Disordered" evidence="6">
    <location>
        <begin position="782"/>
        <end position="907"/>
    </location>
</feature>
<feature type="compositionally biased region" description="Polar residues" evidence="6">
    <location>
        <begin position="723"/>
        <end position="732"/>
    </location>
</feature>
<dbReference type="InterPro" id="IPR048889">
    <property type="entry name" value="NSUN5_RCM1_N"/>
</dbReference>
<keyword evidence="2 5" id="KW-0808">Transferase</keyword>
<feature type="compositionally biased region" description="Polar residues" evidence="6">
    <location>
        <begin position="436"/>
        <end position="447"/>
    </location>
</feature>
<feature type="region of interest" description="Disordered" evidence="6">
    <location>
        <begin position="436"/>
        <end position="477"/>
    </location>
</feature>
<dbReference type="Pfam" id="PF21148">
    <property type="entry name" value="NSUN5_fdxn-like"/>
    <property type="match status" value="1"/>
</dbReference>
<dbReference type="InterPro" id="IPR029063">
    <property type="entry name" value="SAM-dependent_MTases_sf"/>
</dbReference>
<protein>
    <recommendedName>
        <fullName evidence="7">SAM-dependent MTase RsmB/NOP-type domain-containing protein</fullName>
    </recommendedName>
</protein>